<dbReference type="AlphaFoldDB" id="A0A9P0JR95"/>
<comment type="caution">
    <text evidence="1">The sequence shown here is derived from an EMBL/GenBank/DDBJ whole genome shotgun (WGS) entry which is preliminary data.</text>
</comment>
<keyword evidence="2" id="KW-1185">Reference proteome</keyword>
<dbReference type="EMBL" id="CAKOFQ010006676">
    <property type="protein sequence ID" value="CAH1958329.1"/>
    <property type="molecule type" value="Genomic_DNA"/>
</dbReference>
<reference evidence="1" key="1">
    <citation type="submission" date="2022-03" db="EMBL/GenBank/DDBJ databases">
        <authorList>
            <person name="Sayadi A."/>
        </authorList>
    </citation>
    <scope>NUCLEOTIDE SEQUENCE</scope>
</reference>
<name>A0A9P0JR95_ACAOB</name>
<organism evidence="1 2">
    <name type="scientific">Acanthoscelides obtectus</name>
    <name type="common">Bean weevil</name>
    <name type="synonym">Bruchus obtectus</name>
    <dbReference type="NCBI Taxonomy" id="200917"/>
    <lineage>
        <taxon>Eukaryota</taxon>
        <taxon>Metazoa</taxon>
        <taxon>Ecdysozoa</taxon>
        <taxon>Arthropoda</taxon>
        <taxon>Hexapoda</taxon>
        <taxon>Insecta</taxon>
        <taxon>Pterygota</taxon>
        <taxon>Neoptera</taxon>
        <taxon>Endopterygota</taxon>
        <taxon>Coleoptera</taxon>
        <taxon>Polyphaga</taxon>
        <taxon>Cucujiformia</taxon>
        <taxon>Chrysomeloidea</taxon>
        <taxon>Chrysomelidae</taxon>
        <taxon>Bruchinae</taxon>
        <taxon>Bruchini</taxon>
        <taxon>Acanthoscelides</taxon>
    </lineage>
</organism>
<gene>
    <name evidence="1" type="ORF">ACAOBT_LOCUS2599</name>
</gene>
<accession>A0A9P0JR95</accession>
<protein>
    <submittedName>
        <fullName evidence="1">Uncharacterized protein</fullName>
    </submittedName>
</protein>
<evidence type="ECO:0000313" key="2">
    <source>
        <dbReference type="Proteomes" id="UP001152888"/>
    </source>
</evidence>
<dbReference type="Proteomes" id="UP001152888">
    <property type="component" value="Unassembled WGS sequence"/>
</dbReference>
<proteinExistence type="predicted"/>
<sequence>MTAKKRFSEDYVKFGLTFIEKDELQLPQYVICMKV</sequence>
<evidence type="ECO:0000313" key="1">
    <source>
        <dbReference type="EMBL" id="CAH1958329.1"/>
    </source>
</evidence>